<evidence type="ECO:0000313" key="2">
    <source>
        <dbReference type="Proteomes" id="UP000008152"/>
    </source>
</evidence>
<dbReference type="PATRIC" id="fig|338187.36.peg.4053"/>
<dbReference type="KEGG" id="vha:VIBHAR_05167"/>
<dbReference type="AlphaFoldDB" id="A7N6A1"/>
<organism evidence="1 2">
    <name type="scientific">Vibrio campbellii (strain ATCC BAA-1116)</name>
    <dbReference type="NCBI Taxonomy" id="2902295"/>
    <lineage>
        <taxon>Bacteria</taxon>
        <taxon>Pseudomonadati</taxon>
        <taxon>Pseudomonadota</taxon>
        <taxon>Gammaproteobacteria</taxon>
        <taxon>Vibrionales</taxon>
        <taxon>Vibrionaceae</taxon>
        <taxon>Vibrio</taxon>
    </lineage>
</organism>
<dbReference type="EMBL" id="CP000790">
    <property type="protein sequence ID" value="ABU73073.1"/>
    <property type="molecule type" value="Genomic_DNA"/>
</dbReference>
<evidence type="ECO:0000313" key="1">
    <source>
        <dbReference type="EMBL" id="ABU73073.1"/>
    </source>
</evidence>
<protein>
    <submittedName>
        <fullName evidence="1">Uncharacterized protein</fullName>
    </submittedName>
</protein>
<name>A7N6A1_VIBC1</name>
<proteinExistence type="predicted"/>
<gene>
    <name evidence="1" type="ordered locus">VIBHAR_05167</name>
</gene>
<dbReference type="Proteomes" id="UP000008152">
    <property type="component" value="Chromosome II"/>
</dbReference>
<accession>A7N6A1</accession>
<reference evidence="1 2" key="1">
    <citation type="submission" date="2007-08" db="EMBL/GenBank/DDBJ databases">
        <authorList>
            <consortium name="The Vibrio harveyi Genome Sequencing Project"/>
            <person name="Bassler B."/>
            <person name="Clifton S.W."/>
            <person name="Fulton L."/>
            <person name="Delehaunty K."/>
            <person name="Fronick C."/>
            <person name="Harrison M."/>
            <person name="Markivic C."/>
            <person name="Fulton R."/>
            <person name="Tin-Wollam A.-M."/>
            <person name="Shah N."/>
            <person name="Pepin K."/>
            <person name="Nash W."/>
            <person name="Thiruvilangam P."/>
            <person name="Bhonagiri V."/>
            <person name="Waters C."/>
            <person name="Tu K.C."/>
            <person name="Irgon J."/>
            <person name="Wilson R.K."/>
        </authorList>
    </citation>
    <scope>NUCLEOTIDE SEQUENCE [LARGE SCALE GENOMIC DNA]</scope>
    <source>
        <strain evidence="2">ATCC BAA-1116 / BB120</strain>
    </source>
</reference>
<sequence length="43" mass="4957">MRNVERSTLCYSNDTVIDVLVETLPHYETNYMDLIAANFLSGF</sequence>